<dbReference type="InterPro" id="IPR013325">
    <property type="entry name" value="RNA_pol_sigma_r2"/>
</dbReference>
<dbReference type="Proteomes" id="UP000034852">
    <property type="component" value="Unassembled WGS sequence"/>
</dbReference>
<reference evidence="8 9" key="1">
    <citation type="journal article" date="2015" name="Nature">
        <title>rRNA introns, odd ribosomes, and small enigmatic genomes across a large radiation of phyla.</title>
        <authorList>
            <person name="Brown C.T."/>
            <person name="Hug L.A."/>
            <person name="Thomas B.C."/>
            <person name="Sharon I."/>
            <person name="Castelle C.J."/>
            <person name="Singh A."/>
            <person name="Wilkins M.J."/>
            <person name="Williams K.H."/>
            <person name="Banfield J.F."/>
        </authorList>
    </citation>
    <scope>NUCLEOTIDE SEQUENCE [LARGE SCALE GENOMIC DNA]</scope>
</reference>
<keyword evidence="3" id="KW-0238">DNA-binding</keyword>
<dbReference type="InterPro" id="IPR050239">
    <property type="entry name" value="Sigma-70_RNA_pol_init_factors"/>
</dbReference>
<protein>
    <submittedName>
        <fullName evidence="8">RNA polymerase sigma factor</fullName>
    </submittedName>
</protein>
<dbReference type="GO" id="GO:0016987">
    <property type="term" value="F:sigma factor activity"/>
    <property type="evidence" value="ECO:0007669"/>
    <property type="project" value="UniProtKB-KW"/>
</dbReference>
<feature type="domain" description="RNA polymerase sigma-70 region 4" evidence="7">
    <location>
        <begin position="379"/>
        <end position="422"/>
    </location>
</feature>
<evidence type="ECO:0000256" key="2">
    <source>
        <dbReference type="ARBA" id="ARBA00023082"/>
    </source>
</evidence>
<dbReference type="SUPFAM" id="SSF88946">
    <property type="entry name" value="Sigma2 domain of RNA polymerase sigma factors"/>
    <property type="match status" value="1"/>
</dbReference>
<dbReference type="Gene3D" id="1.10.10.10">
    <property type="entry name" value="Winged helix-like DNA-binding domain superfamily/Winged helix DNA-binding domain"/>
    <property type="match status" value="2"/>
</dbReference>
<evidence type="ECO:0000256" key="1">
    <source>
        <dbReference type="ARBA" id="ARBA00023015"/>
    </source>
</evidence>
<dbReference type="SUPFAM" id="SSF88659">
    <property type="entry name" value="Sigma3 and sigma4 domains of RNA polymerase sigma factors"/>
    <property type="match status" value="2"/>
</dbReference>
<dbReference type="EMBL" id="LBTH01000020">
    <property type="protein sequence ID" value="KKQ35629.1"/>
    <property type="molecule type" value="Genomic_DNA"/>
</dbReference>
<evidence type="ECO:0000259" key="7">
    <source>
        <dbReference type="Pfam" id="PF04545"/>
    </source>
</evidence>
<proteinExistence type="predicted"/>
<evidence type="ECO:0000256" key="4">
    <source>
        <dbReference type="ARBA" id="ARBA00023163"/>
    </source>
</evidence>
<feature type="region of interest" description="Disordered" evidence="5">
    <location>
        <begin position="432"/>
        <end position="455"/>
    </location>
</feature>
<dbReference type="Pfam" id="PF04545">
    <property type="entry name" value="Sigma70_r4"/>
    <property type="match status" value="1"/>
</dbReference>
<dbReference type="PANTHER" id="PTHR30603:SF47">
    <property type="entry name" value="RNA POLYMERASE SIGMA FACTOR SIGD, CHLOROPLASTIC"/>
    <property type="match status" value="1"/>
</dbReference>
<dbReference type="Pfam" id="PF04542">
    <property type="entry name" value="Sigma70_r2"/>
    <property type="match status" value="1"/>
</dbReference>
<feature type="compositionally biased region" description="Basic residues" evidence="5">
    <location>
        <begin position="444"/>
        <end position="455"/>
    </location>
</feature>
<keyword evidence="4" id="KW-0804">Transcription</keyword>
<evidence type="ECO:0000256" key="3">
    <source>
        <dbReference type="ARBA" id="ARBA00023125"/>
    </source>
</evidence>
<dbReference type="GO" id="GO:0006352">
    <property type="term" value="P:DNA-templated transcription initiation"/>
    <property type="evidence" value="ECO:0007669"/>
    <property type="project" value="InterPro"/>
</dbReference>
<keyword evidence="1" id="KW-0805">Transcription regulation</keyword>
<dbReference type="InterPro" id="IPR014284">
    <property type="entry name" value="RNA_pol_sigma-70_dom"/>
</dbReference>
<comment type="caution">
    <text evidence="8">The sequence shown here is derived from an EMBL/GenBank/DDBJ whole genome shotgun (WGS) entry which is preliminary data.</text>
</comment>
<dbReference type="Gene3D" id="1.20.120.1810">
    <property type="match status" value="1"/>
</dbReference>
<feature type="domain" description="RNA polymerase sigma-70 region 2" evidence="6">
    <location>
        <begin position="192"/>
        <end position="266"/>
    </location>
</feature>
<evidence type="ECO:0000259" key="6">
    <source>
        <dbReference type="Pfam" id="PF04542"/>
    </source>
</evidence>
<dbReference type="NCBIfam" id="TIGR02937">
    <property type="entry name" value="sigma70-ECF"/>
    <property type="match status" value="1"/>
</dbReference>
<dbReference type="CDD" id="cd06171">
    <property type="entry name" value="Sigma70_r4"/>
    <property type="match status" value="1"/>
</dbReference>
<gene>
    <name evidence="8" type="ORF">US52_C0020G0006</name>
</gene>
<dbReference type="InterPro" id="IPR007627">
    <property type="entry name" value="RNA_pol_sigma70_r2"/>
</dbReference>
<dbReference type="InterPro" id="IPR036388">
    <property type="entry name" value="WH-like_DNA-bd_sf"/>
</dbReference>
<evidence type="ECO:0000313" key="9">
    <source>
        <dbReference type="Proteomes" id="UP000034852"/>
    </source>
</evidence>
<evidence type="ECO:0000313" key="8">
    <source>
        <dbReference type="EMBL" id="KKQ35629.1"/>
    </source>
</evidence>
<dbReference type="PRINTS" id="PR00046">
    <property type="entry name" value="SIGMA70FCT"/>
</dbReference>
<name>A0A0G0JFW0_9BACT</name>
<keyword evidence="2" id="KW-0731">Sigma factor</keyword>
<sequence>MLQEFPEYTEVDEVDVEFPETPEDLITNLQIEDELNPEEQIFFNSFFNRPDGAGYLLSLKEWNDEDVKAALSIVFVRNFDFTDRLLDKREQNYRDNGYWEVDIPLSAKNPNYDGFYDDDGGVDILNLFMKDSSQEALKTTEIYYLAHAVWVGNLAKRLDKLFYEGRYTYLPEDDMEFLQNSINRLKRAKDILVLANSGLVVYWAKYMRNHDMPRNASKWPLLDLIMYGNVGFLMGIEKFNPARGTKLSTYLSHYIRQPISREVKARSYHRRIPDHMHKKFSDLYAFMTEFEREKEYKPEASEIAVGLGIALDDARELLRLYRQNYSELSLDAPIRPDQSDRTLADKIEDQEKRTEKIVLDRMIIERMKQIINNMGEPYKEVLNLRYFGNYGEGMSFEEIGQKIKRSREMVRRYESQALRILRVELEKASNGEWDEYKPGNGAPNRRKKKYIRSKK</sequence>
<organism evidence="8 9">
    <name type="scientific">candidate division WS6 bacterium GW2011_GWA2_37_6</name>
    <dbReference type="NCBI Taxonomy" id="1619087"/>
    <lineage>
        <taxon>Bacteria</taxon>
        <taxon>Candidatus Dojkabacteria</taxon>
    </lineage>
</organism>
<dbReference type="PANTHER" id="PTHR30603">
    <property type="entry name" value="RNA POLYMERASE SIGMA FACTOR RPO"/>
    <property type="match status" value="1"/>
</dbReference>
<dbReference type="InterPro" id="IPR007630">
    <property type="entry name" value="RNA_pol_sigma70_r4"/>
</dbReference>
<evidence type="ECO:0000256" key="5">
    <source>
        <dbReference type="SAM" id="MobiDB-lite"/>
    </source>
</evidence>
<accession>A0A0G0JFW0</accession>
<dbReference type="InterPro" id="IPR013324">
    <property type="entry name" value="RNA_pol_sigma_r3/r4-like"/>
</dbReference>
<dbReference type="InterPro" id="IPR000943">
    <property type="entry name" value="RNA_pol_sigma70"/>
</dbReference>
<dbReference type="GO" id="GO:0003677">
    <property type="term" value="F:DNA binding"/>
    <property type="evidence" value="ECO:0007669"/>
    <property type="project" value="UniProtKB-KW"/>
</dbReference>
<dbReference type="AlphaFoldDB" id="A0A0G0JFW0"/>